<organism evidence="1 2">
    <name type="scientific">Candidatus Thalassospirochaeta sargassi</name>
    <dbReference type="NCBI Taxonomy" id="3119039"/>
    <lineage>
        <taxon>Bacteria</taxon>
        <taxon>Pseudomonadati</taxon>
        <taxon>Spirochaetota</taxon>
        <taxon>Spirochaetia</taxon>
        <taxon>Spirochaetales</taxon>
        <taxon>Spirochaetaceae</taxon>
        <taxon>Candidatus Thalassospirochaeta</taxon>
    </lineage>
</organism>
<dbReference type="Proteomes" id="UP001221217">
    <property type="component" value="Unassembled WGS sequence"/>
</dbReference>
<evidence type="ECO:0000313" key="1">
    <source>
        <dbReference type="EMBL" id="MDC7225748.1"/>
    </source>
</evidence>
<accession>A0AAJ1IAJ5</accession>
<evidence type="ECO:0000313" key="2">
    <source>
        <dbReference type="Proteomes" id="UP001221217"/>
    </source>
</evidence>
<reference evidence="1 2" key="1">
    <citation type="submission" date="2022-12" db="EMBL/GenBank/DDBJ databases">
        <title>Metagenome assembled genome from gulf of manar.</title>
        <authorList>
            <person name="Kohli P."/>
            <person name="Pk S."/>
            <person name="Venkata Ramana C."/>
            <person name="Sasikala C."/>
        </authorList>
    </citation>
    <scope>NUCLEOTIDE SEQUENCE [LARGE SCALE GENOMIC DNA]</scope>
    <source>
        <strain evidence="1">JB008</strain>
    </source>
</reference>
<dbReference type="EMBL" id="JAQQAL010000009">
    <property type="protein sequence ID" value="MDC7225748.1"/>
    <property type="molecule type" value="Genomic_DNA"/>
</dbReference>
<comment type="caution">
    <text evidence="1">The sequence shown here is derived from an EMBL/GenBank/DDBJ whole genome shotgun (WGS) entry which is preliminary data.</text>
</comment>
<dbReference type="AlphaFoldDB" id="A0AAJ1IAJ5"/>
<sequence length="118" mass="13879">METKTKKYLSILKIELEDLIEDLEFGEAALARRLKEHEITEYVFLENVGLLKKEILGIERVKIMLNESDKNIQSIEELRNHVEAYFKDEIRSAGLPHVVFNLISRKLDKVSRYMSLEE</sequence>
<gene>
    <name evidence="1" type="ORF">PQJ61_03165</name>
</gene>
<proteinExistence type="predicted"/>
<protein>
    <submittedName>
        <fullName evidence="1">Uncharacterized protein</fullName>
    </submittedName>
</protein>
<name>A0AAJ1IAJ5_9SPIO</name>